<reference evidence="3" key="1">
    <citation type="submission" date="2022-10" db="EMBL/GenBank/DDBJ databases">
        <title>Genome assembly of Pristionchus species.</title>
        <authorList>
            <person name="Yoshida K."/>
            <person name="Sommer R.J."/>
        </authorList>
    </citation>
    <scope>NUCLEOTIDE SEQUENCE [LARGE SCALE GENOMIC DNA]</scope>
    <source>
        <strain evidence="3">RS5460</strain>
    </source>
</reference>
<name>A0AAN5CD01_9BILA</name>
<evidence type="ECO:0000256" key="1">
    <source>
        <dbReference type="SAM" id="MobiDB-lite"/>
    </source>
</evidence>
<evidence type="ECO:0000313" key="3">
    <source>
        <dbReference type="Proteomes" id="UP001328107"/>
    </source>
</evidence>
<gene>
    <name evidence="2" type="ORF">PMAYCL1PPCAC_08269</name>
</gene>
<protein>
    <submittedName>
        <fullName evidence="2">Uncharacterized protein</fullName>
    </submittedName>
</protein>
<dbReference type="AlphaFoldDB" id="A0AAN5CD01"/>
<proteinExistence type="predicted"/>
<comment type="caution">
    <text evidence="2">The sequence shown here is derived from an EMBL/GenBank/DDBJ whole genome shotgun (WGS) entry which is preliminary data.</text>
</comment>
<evidence type="ECO:0000313" key="2">
    <source>
        <dbReference type="EMBL" id="GMR38074.1"/>
    </source>
</evidence>
<accession>A0AAN5CD01</accession>
<organism evidence="2 3">
    <name type="scientific">Pristionchus mayeri</name>
    <dbReference type="NCBI Taxonomy" id="1317129"/>
    <lineage>
        <taxon>Eukaryota</taxon>
        <taxon>Metazoa</taxon>
        <taxon>Ecdysozoa</taxon>
        <taxon>Nematoda</taxon>
        <taxon>Chromadorea</taxon>
        <taxon>Rhabditida</taxon>
        <taxon>Rhabditina</taxon>
        <taxon>Diplogasteromorpha</taxon>
        <taxon>Diplogasteroidea</taxon>
        <taxon>Neodiplogasteridae</taxon>
        <taxon>Pristionchus</taxon>
    </lineage>
</organism>
<feature type="region of interest" description="Disordered" evidence="1">
    <location>
        <begin position="20"/>
        <end position="42"/>
    </location>
</feature>
<sequence length="110" mass="12328">MPCLWREVSASSRLLPFVPPRGLPRVRGSSSNSRDRSGWTGNVPKYYPLFEELIPENPVSKSDSTILARLRNLLCGIASLPLCLFIIWSPDLPSLLNAHVQQSDYHKGCH</sequence>
<dbReference type="EMBL" id="BTRK01000002">
    <property type="protein sequence ID" value="GMR38074.1"/>
    <property type="molecule type" value="Genomic_DNA"/>
</dbReference>
<dbReference type="Proteomes" id="UP001328107">
    <property type="component" value="Unassembled WGS sequence"/>
</dbReference>
<keyword evidence="3" id="KW-1185">Reference proteome</keyword>